<dbReference type="Proteomes" id="UP001596060">
    <property type="component" value="Unassembled WGS sequence"/>
</dbReference>
<protein>
    <submittedName>
        <fullName evidence="1">DUF411 domain-containing protein</fullName>
    </submittedName>
</protein>
<gene>
    <name evidence="1" type="ORF">ACFPN9_25380</name>
</gene>
<reference evidence="2" key="1">
    <citation type="journal article" date="2019" name="Int. J. Syst. Evol. Microbiol.">
        <title>The Global Catalogue of Microorganisms (GCM) 10K type strain sequencing project: providing services to taxonomists for standard genome sequencing and annotation.</title>
        <authorList>
            <consortium name="The Broad Institute Genomics Platform"/>
            <consortium name="The Broad Institute Genome Sequencing Center for Infectious Disease"/>
            <person name="Wu L."/>
            <person name="Ma J."/>
        </authorList>
    </citation>
    <scope>NUCLEOTIDE SEQUENCE [LARGE SCALE GENOMIC DNA]</scope>
    <source>
        <strain evidence="2">CCUG 43117</strain>
    </source>
</reference>
<name>A0ABW0P9U8_9HYPH</name>
<organism evidence="1 2">
    <name type="scientific">Bosea massiliensis</name>
    <dbReference type="NCBI Taxonomy" id="151419"/>
    <lineage>
        <taxon>Bacteria</taxon>
        <taxon>Pseudomonadati</taxon>
        <taxon>Pseudomonadota</taxon>
        <taxon>Alphaproteobacteria</taxon>
        <taxon>Hyphomicrobiales</taxon>
        <taxon>Boseaceae</taxon>
        <taxon>Bosea</taxon>
    </lineage>
</organism>
<comment type="caution">
    <text evidence="1">The sequence shown here is derived from an EMBL/GenBank/DDBJ whole genome shotgun (WGS) entry which is preliminary data.</text>
</comment>
<dbReference type="InterPro" id="IPR007332">
    <property type="entry name" value="DUF411"/>
</dbReference>
<evidence type="ECO:0000313" key="1">
    <source>
        <dbReference type="EMBL" id="MFC5508577.1"/>
    </source>
</evidence>
<keyword evidence="2" id="KW-1185">Reference proteome</keyword>
<dbReference type="Pfam" id="PF04214">
    <property type="entry name" value="DUF411"/>
    <property type="match status" value="1"/>
</dbReference>
<evidence type="ECO:0000313" key="2">
    <source>
        <dbReference type="Proteomes" id="UP001596060"/>
    </source>
</evidence>
<sequence>MFAAALLLPTPSGLAAAEEMIIYRSPDCGCCAIYVRHVEQEGFRTAVRLSRDVSSVKREQGIPKSLESCHTTLVGGYVVEGHVPVTAIERLLDERPAIKGIALPGMPAGSPGMPGRKAGPFTIYTVADGSPAVFARE</sequence>
<dbReference type="RefSeq" id="WP_245289740.1">
    <property type="nucleotide sequence ID" value="NZ_JBHSLU010000098.1"/>
</dbReference>
<dbReference type="EMBL" id="JBHSLU010000098">
    <property type="protein sequence ID" value="MFC5508577.1"/>
    <property type="molecule type" value="Genomic_DNA"/>
</dbReference>
<proteinExistence type="predicted"/>
<accession>A0ABW0P9U8</accession>